<reference evidence="1 2" key="1">
    <citation type="journal article" date="2014" name="Genome Announc.">
        <title>Draft Genome Sequence of the Haloacid-Degrading Burkholderia caribensis Strain MBA4.</title>
        <authorList>
            <person name="Pan Y."/>
            <person name="Kong K.F."/>
            <person name="Tsang J.S."/>
        </authorList>
    </citation>
    <scope>NUCLEOTIDE SEQUENCE [LARGE SCALE GENOMIC DNA]</scope>
    <source>
        <strain evidence="1 2">852011</strain>
    </source>
</reference>
<protein>
    <submittedName>
        <fullName evidence="1">Uncharacterized protein</fullName>
    </submittedName>
</protein>
<keyword evidence="1" id="KW-0614">Plasmid</keyword>
<dbReference type="EMBL" id="CP015960">
    <property type="protein sequence ID" value="QLB67994.1"/>
    <property type="molecule type" value="Genomic_DNA"/>
</dbReference>
<sequence length="62" mass="7434">MKDIGCPLDKQVSRPCATAPAFQFDRLRFQARRVRAEAVRMRRRLFIRDEVPKEQIELILYQ</sequence>
<proteinExistence type="predicted"/>
<geneLocation type="plasmid" evidence="2"/>
<evidence type="ECO:0000313" key="1">
    <source>
        <dbReference type="EMBL" id="QLB67994.1"/>
    </source>
</evidence>
<evidence type="ECO:0000313" key="2">
    <source>
        <dbReference type="Proteomes" id="UP000509548"/>
    </source>
</evidence>
<organism evidence="1 2">
    <name type="scientific">Paraburkholderia caribensis</name>
    <dbReference type="NCBI Taxonomy" id="75105"/>
    <lineage>
        <taxon>Bacteria</taxon>
        <taxon>Pseudomonadati</taxon>
        <taxon>Pseudomonadota</taxon>
        <taxon>Betaproteobacteria</taxon>
        <taxon>Burkholderiales</taxon>
        <taxon>Burkholderiaceae</taxon>
        <taxon>Paraburkholderia</taxon>
    </lineage>
</organism>
<name>A0A9Q6SCL3_9BURK</name>
<dbReference type="Proteomes" id="UP000509548">
    <property type="component" value="Plasmid unnamed"/>
</dbReference>
<gene>
    <name evidence="1" type="ORF">A9O66_37205</name>
</gene>
<dbReference type="AlphaFoldDB" id="A0A9Q6SCL3"/>
<accession>A0A9Q6SCL3</accession>